<evidence type="ECO:0000256" key="9">
    <source>
        <dbReference type="ARBA" id="ARBA00022777"/>
    </source>
</evidence>
<dbReference type="GO" id="GO:0009507">
    <property type="term" value="C:chloroplast"/>
    <property type="evidence" value="ECO:0007669"/>
    <property type="project" value="UniProtKB-SubCell"/>
</dbReference>
<dbReference type="InterPro" id="IPR027417">
    <property type="entry name" value="P-loop_NTPase"/>
</dbReference>
<dbReference type="CDD" id="cd01428">
    <property type="entry name" value="ADK"/>
    <property type="match status" value="1"/>
</dbReference>
<gene>
    <name evidence="13" type="ORF">MA16_Dca017004</name>
</gene>
<comment type="catalytic activity">
    <reaction evidence="1">
        <text>AMP + ATP = 2 ADP</text>
        <dbReference type="Rhea" id="RHEA:12973"/>
        <dbReference type="ChEBI" id="CHEBI:30616"/>
        <dbReference type="ChEBI" id="CHEBI:456215"/>
        <dbReference type="ChEBI" id="CHEBI:456216"/>
        <dbReference type="EC" id="2.7.4.3"/>
    </reaction>
</comment>
<evidence type="ECO:0000256" key="10">
    <source>
        <dbReference type="ARBA" id="ARBA00022840"/>
    </source>
</evidence>
<dbReference type="AlphaFoldDB" id="A0A2I0XEW6"/>
<dbReference type="HAMAP" id="MF_00235">
    <property type="entry name" value="Adenylate_kinase_Adk"/>
    <property type="match status" value="1"/>
</dbReference>
<evidence type="ECO:0000256" key="2">
    <source>
        <dbReference type="ARBA" id="ARBA00004229"/>
    </source>
</evidence>
<keyword evidence="7 11" id="KW-0808">Transferase</keyword>
<dbReference type="GO" id="GO:0005524">
    <property type="term" value="F:ATP binding"/>
    <property type="evidence" value="ECO:0007669"/>
    <property type="project" value="UniProtKB-KW"/>
</dbReference>
<dbReference type="InterPro" id="IPR000850">
    <property type="entry name" value="Adenylat/UMP-CMP_kin"/>
</dbReference>
<sequence>MASFMTPSFSSVVAINPSLPRSTFPLSTMPNLSSMAGEAPDGLSSPSHTLRSSGDSSHLSNGARRRHSFGFPRSGLNCTNLWISVATKPEPLKIMISGPPASGKGTQCELIKKKYGLVHVAAGDLLRGEIAAGTSNGKLAKEYMEKGMLVPDDIVVVMVKERLLQSDAQENGWLLDGYPRSLSQAKALEDQGIRPDLFILLEVNEDALLERVVGRRLDPVSGKIYHLEYSPPENEEISARLVQRFDDTEEKVKLRLKTHHQNVESVLALYNDITVKVNGDLSKEEVFGQIDRHLSFLIEMKSKADSSSTPAGKAY</sequence>
<dbReference type="InterPro" id="IPR006259">
    <property type="entry name" value="Adenyl_kin_sub"/>
</dbReference>
<evidence type="ECO:0000256" key="1">
    <source>
        <dbReference type="ARBA" id="ARBA00000582"/>
    </source>
</evidence>
<evidence type="ECO:0000256" key="8">
    <source>
        <dbReference type="ARBA" id="ARBA00022741"/>
    </source>
</evidence>
<name>A0A2I0XEW6_9ASPA</name>
<keyword evidence="14" id="KW-1185">Reference proteome</keyword>
<keyword evidence="10" id="KW-0067">ATP-binding</keyword>
<keyword evidence="6" id="KW-0934">Plastid</keyword>
<keyword evidence="9 11" id="KW-0418">Kinase</keyword>
<evidence type="ECO:0000256" key="12">
    <source>
        <dbReference type="SAM" id="MobiDB-lite"/>
    </source>
</evidence>
<feature type="region of interest" description="Disordered" evidence="12">
    <location>
        <begin position="35"/>
        <end position="66"/>
    </location>
</feature>
<dbReference type="PROSITE" id="PS00113">
    <property type="entry name" value="ADENYLATE_KINASE"/>
    <property type="match status" value="1"/>
</dbReference>
<feature type="compositionally biased region" description="Polar residues" evidence="12">
    <location>
        <begin position="44"/>
        <end position="60"/>
    </location>
</feature>
<evidence type="ECO:0000256" key="11">
    <source>
        <dbReference type="RuleBase" id="RU003330"/>
    </source>
</evidence>
<dbReference type="GO" id="GO:0004017">
    <property type="term" value="F:AMP kinase activity"/>
    <property type="evidence" value="ECO:0007669"/>
    <property type="project" value="UniProtKB-EC"/>
</dbReference>
<keyword evidence="8" id="KW-0547">Nucleotide-binding</keyword>
<proteinExistence type="inferred from homology"/>
<evidence type="ECO:0000256" key="3">
    <source>
        <dbReference type="ARBA" id="ARBA00007220"/>
    </source>
</evidence>
<reference evidence="13 14" key="1">
    <citation type="journal article" date="2016" name="Sci. Rep.">
        <title>The Dendrobium catenatum Lindl. genome sequence provides insights into polysaccharide synthase, floral development and adaptive evolution.</title>
        <authorList>
            <person name="Zhang G.Q."/>
            <person name="Xu Q."/>
            <person name="Bian C."/>
            <person name="Tsai W.C."/>
            <person name="Yeh C.M."/>
            <person name="Liu K.W."/>
            <person name="Yoshida K."/>
            <person name="Zhang L.S."/>
            <person name="Chang S.B."/>
            <person name="Chen F."/>
            <person name="Shi Y."/>
            <person name="Su Y.Y."/>
            <person name="Zhang Y.Q."/>
            <person name="Chen L.J."/>
            <person name="Yin Y."/>
            <person name="Lin M."/>
            <person name="Huang H."/>
            <person name="Deng H."/>
            <person name="Wang Z.W."/>
            <person name="Zhu S.L."/>
            <person name="Zhao X."/>
            <person name="Deng C."/>
            <person name="Niu S.C."/>
            <person name="Huang J."/>
            <person name="Wang M."/>
            <person name="Liu G.H."/>
            <person name="Yang H.J."/>
            <person name="Xiao X.J."/>
            <person name="Hsiao Y.Y."/>
            <person name="Wu W.L."/>
            <person name="Chen Y.Y."/>
            <person name="Mitsuda N."/>
            <person name="Ohme-Takagi M."/>
            <person name="Luo Y.B."/>
            <person name="Van de Peer Y."/>
            <person name="Liu Z.J."/>
        </authorList>
    </citation>
    <scope>NUCLEOTIDE SEQUENCE [LARGE SCALE GENOMIC DNA]</scope>
    <source>
        <tissue evidence="13">The whole plant</tissue>
    </source>
</reference>
<evidence type="ECO:0000313" key="14">
    <source>
        <dbReference type="Proteomes" id="UP000233837"/>
    </source>
</evidence>
<keyword evidence="5" id="KW-0150">Chloroplast</keyword>
<dbReference type="InterPro" id="IPR033690">
    <property type="entry name" value="Adenylat_kinase_CS"/>
</dbReference>
<evidence type="ECO:0000256" key="4">
    <source>
        <dbReference type="ARBA" id="ARBA00012955"/>
    </source>
</evidence>
<evidence type="ECO:0000313" key="13">
    <source>
        <dbReference type="EMBL" id="PKU86443.1"/>
    </source>
</evidence>
<dbReference type="EMBL" id="KZ501945">
    <property type="protein sequence ID" value="PKU86443.1"/>
    <property type="molecule type" value="Genomic_DNA"/>
</dbReference>
<dbReference type="EC" id="2.7.4.3" evidence="4"/>
<dbReference type="PANTHER" id="PTHR23359">
    <property type="entry name" value="NUCLEOTIDE KINASE"/>
    <property type="match status" value="1"/>
</dbReference>
<comment type="similarity">
    <text evidence="3 11">Belongs to the adenylate kinase family.</text>
</comment>
<comment type="subcellular location">
    <subcellularLocation>
        <location evidence="2">Plastid</location>
        <location evidence="2">Chloroplast</location>
    </subcellularLocation>
</comment>
<dbReference type="NCBIfam" id="TIGR01351">
    <property type="entry name" value="adk"/>
    <property type="match status" value="1"/>
</dbReference>
<evidence type="ECO:0000256" key="7">
    <source>
        <dbReference type="ARBA" id="ARBA00022679"/>
    </source>
</evidence>
<dbReference type="PRINTS" id="PR00094">
    <property type="entry name" value="ADENYLTKNASE"/>
</dbReference>
<organism evidence="13 14">
    <name type="scientific">Dendrobium catenatum</name>
    <dbReference type="NCBI Taxonomy" id="906689"/>
    <lineage>
        <taxon>Eukaryota</taxon>
        <taxon>Viridiplantae</taxon>
        <taxon>Streptophyta</taxon>
        <taxon>Embryophyta</taxon>
        <taxon>Tracheophyta</taxon>
        <taxon>Spermatophyta</taxon>
        <taxon>Magnoliopsida</taxon>
        <taxon>Liliopsida</taxon>
        <taxon>Asparagales</taxon>
        <taxon>Orchidaceae</taxon>
        <taxon>Epidendroideae</taxon>
        <taxon>Malaxideae</taxon>
        <taxon>Dendrobiinae</taxon>
        <taxon>Dendrobium</taxon>
    </lineage>
</organism>
<dbReference type="Gene3D" id="3.40.50.300">
    <property type="entry name" value="P-loop containing nucleotide triphosphate hydrolases"/>
    <property type="match status" value="1"/>
</dbReference>
<accession>A0A2I0XEW6</accession>
<evidence type="ECO:0000256" key="6">
    <source>
        <dbReference type="ARBA" id="ARBA00022640"/>
    </source>
</evidence>
<dbReference type="SUPFAM" id="SSF52540">
    <property type="entry name" value="P-loop containing nucleoside triphosphate hydrolases"/>
    <property type="match status" value="1"/>
</dbReference>
<reference evidence="13 14" key="2">
    <citation type="journal article" date="2017" name="Nature">
        <title>The Apostasia genome and the evolution of orchids.</title>
        <authorList>
            <person name="Zhang G.Q."/>
            <person name="Liu K.W."/>
            <person name="Li Z."/>
            <person name="Lohaus R."/>
            <person name="Hsiao Y.Y."/>
            <person name="Niu S.C."/>
            <person name="Wang J.Y."/>
            <person name="Lin Y.C."/>
            <person name="Xu Q."/>
            <person name="Chen L.J."/>
            <person name="Yoshida K."/>
            <person name="Fujiwara S."/>
            <person name="Wang Z.W."/>
            <person name="Zhang Y.Q."/>
            <person name="Mitsuda N."/>
            <person name="Wang M."/>
            <person name="Liu G.H."/>
            <person name="Pecoraro L."/>
            <person name="Huang H.X."/>
            <person name="Xiao X.J."/>
            <person name="Lin M."/>
            <person name="Wu X.Y."/>
            <person name="Wu W.L."/>
            <person name="Chen Y.Y."/>
            <person name="Chang S.B."/>
            <person name="Sakamoto S."/>
            <person name="Ohme-Takagi M."/>
            <person name="Yagi M."/>
            <person name="Zeng S.J."/>
            <person name="Shen C.Y."/>
            <person name="Yeh C.M."/>
            <person name="Luo Y.B."/>
            <person name="Tsai W.C."/>
            <person name="Van de Peer Y."/>
            <person name="Liu Z.J."/>
        </authorList>
    </citation>
    <scope>NUCLEOTIDE SEQUENCE [LARGE SCALE GENOMIC DNA]</scope>
    <source>
        <tissue evidence="13">The whole plant</tissue>
    </source>
</reference>
<dbReference type="Pfam" id="PF00406">
    <property type="entry name" value="ADK"/>
    <property type="match status" value="1"/>
</dbReference>
<evidence type="ECO:0000256" key="5">
    <source>
        <dbReference type="ARBA" id="ARBA00022528"/>
    </source>
</evidence>
<dbReference type="STRING" id="906689.A0A2I0XEW6"/>
<dbReference type="OrthoDB" id="439792at2759"/>
<dbReference type="Proteomes" id="UP000233837">
    <property type="component" value="Unassembled WGS sequence"/>
</dbReference>
<dbReference type="FunFam" id="3.40.50.300:FF:001694">
    <property type="entry name" value="Adenylate kinase, chloroplastic"/>
    <property type="match status" value="1"/>
</dbReference>
<protein>
    <recommendedName>
        <fullName evidence="4">adenylate kinase</fullName>
        <ecNumber evidence="4">2.7.4.3</ecNumber>
    </recommendedName>
</protein>